<evidence type="ECO:0000259" key="8">
    <source>
        <dbReference type="Pfam" id="PF13873"/>
    </source>
</evidence>
<feature type="region of interest" description="Disordered" evidence="7">
    <location>
        <begin position="89"/>
        <end position="126"/>
    </location>
</feature>
<dbReference type="AlphaFoldDB" id="A0A6J1MU10"/>
<reference evidence="10" key="2">
    <citation type="submission" date="2025-08" db="UniProtKB">
        <authorList>
            <consortium name="RefSeq"/>
        </authorList>
    </citation>
    <scope>IDENTIFICATION</scope>
</reference>
<evidence type="ECO:0000256" key="7">
    <source>
        <dbReference type="SAM" id="MobiDB-lite"/>
    </source>
</evidence>
<dbReference type="OrthoDB" id="6084504at2759"/>
<keyword evidence="3" id="KW-0805">Transcription regulation</keyword>
<evidence type="ECO:0000256" key="6">
    <source>
        <dbReference type="SAM" id="Coils"/>
    </source>
</evidence>
<dbReference type="RefSeq" id="XP_023936378.2">
    <property type="nucleotide sequence ID" value="XM_024080610.2"/>
</dbReference>
<evidence type="ECO:0000256" key="3">
    <source>
        <dbReference type="ARBA" id="ARBA00023015"/>
    </source>
</evidence>
<dbReference type="Proteomes" id="UP001652582">
    <property type="component" value="Chromosome 2"/>
</dbReference>
<dbReference type="Pfam" id="PF13873">
    <property type="entry name" value="Myb_DNA-bind_5"/>
    <property type="match status" value="1"/>
</dbReference>
<keyword evidence="6" id="KW-0175">Coiled coil</keyword>
<keyword evidence="9" id="KW-1185">Reference proteome</keyword>
<dbReference type="InterPro" id="IPR028002">
    <property type="entry name" value="Myb_DNA-bind_5"/>
</dbReference>
<dbReference type="PANTHER" id="PTHR21411:SF0">
    <property type="entry name" value="REGULATORY PROTEIN ZESTE"/>
    <property type="match status" value="1"/>
</dbReference>
<dbReference type="KEGG" id="bany:112044689"/>
<proteinExistence type="predicted"/>
<keyword evidence="4" id="KW-0804">Transcription</keyword>
<sequence>MNEREREFRKKRIRSSNWDEAEKQLFRSVLNEYVHILENKSLNTNSNKLKNKAWEEVHNKFNQLNSRNRNLCALKIQWKSIKAHKTFRTFKKEPSETGGELRKKESKNEEPRTDEPRREEPRRLVPRLRPKEGMKEYKDYINGMISHTKMLKEAEHKRFMEMAEEEHKRKLEMAEVEHKRKMDMAEQEHQKKMEEHDIKVEIEKENLISAMLTRELLEIKKQKQENFNL</sequence>
<protein>
    <recommendedName>
        <fullName evidence="2">Regulatory protein zeste</fullName>
    </recommendedName>
</protein>
<organism evidence="9 10">
    <name type="scientific">Bicyclus anynana</name>
    <name type="common">Squinting bush brown butterfly</name>
    <dbReference type="NCBI Taxonomy" id="110368"/>
    <lineage>
        <taxon>Eukaryota</taxon>
        <taxon>Metazoa</taxon>
        <taxon>Ecdysozoa</taxon>
        <taxon>Arthropoda</taxon>
        <taxon>Hexapoda</taxon>
        <taxon>Insecta</taxon>
        <taxon>Pterygota</taxon>
        <taxon>Neoptera</taxon>
        <taxon>Endopterygota</taxon>
        <taxon>Lepidoptera</taxon>
        <taxon>Glossata</taxon>
        <taxon>Ditrysia</taxon>
        <taxon>Papilionoidea</taxon>
        <taxon>Nymphalidae</taxon>
        <taxon>Satyrinae</taxon>
        <taxon>Satyrini</taxon>
        <taxon>Mycalesina</taxon>
        <taxon>Bicyclus</taxon>
    </lineage>
</organism>
<reference evidence="9" key="1">
    <citation type="submission" date="2025-05" db="UniProtKB">
        <authorList>
            <consortium name="RefSeq"/>
        </authorList>
    </citation>
    <scope>NUCLEOTIDE SEQUENCE [LARGE SCALE GENOMIC DNA]</scope>
</reference>
<evidence type="ECO:0000313" key="9">
    <source>
        <dbReference type="Proteomes" id="UP001652582"/>
    </source>
</evidence>
<gene>
    <name evidence="10" type="primary">LOC112044689</name>
</gene>
<evidence type="ECO:0000256" key="5">
    <source>
        <dbReference type="ARBA" id="ARBA00025466"/>
    </source>
</evidence>
<evidence type="ECO:0000256" key="4">
    <source>
        <dbReference type="ARBA" id="ARBA00023163"/>
    </source>
</evidence>
<dbReference type="PANTHER" id="PTHR21411">
    <property type="entry name" value="APONTIC"/>
    <property type="match status" value="1"/>
</dbReference>
<feature type="domain" description="Myb/SANT-like DNA-binding" evidence="8">
    <location>
        <begin position="14"/>
        <end position="83"/>
    </location>
</feature>
<accession>A0A6J1MU10</accession>
<evidence type="ECO:0000256" key="2">
    <source>
        <dbReference type="ARBA" id="ARBA00016807"/>
    </source>
</evidence>
<name>A0A6J1MU10_BICAN</name>
<dbReference type="GeneID" id="112044689"/>
<evidence type="ECO:0000256" key="1">
    <source>
        <dbReference type="ARBA" id="ARBA00011764"/>
    </source>
</evidence>
<evidence type="ECO:0000313" key="10">
    <source>
        <dbReference type="RefSeq" id="XP_023936378.2"/>
    </source>
</evidence>
<feature type="coiled-coil region" evidence="6">
    <location>
        <begin position="168"/>
        <end position="195"/>
    </location>
</feature>
<comment type="function">
    <text evidence="5">Involved in transvection phenomena (= synapsis-dependent gene expression), where the synaptic pairing of chromosomes carrying genes with which zeste interacts influences the expression of these genes. Zeste binds to DNA and stimulates transcription from a nearby promoter.</text>
</comment>
<comment type="subunit">
    <text evidence="1">Self-associates forming complexes of several hundred monomers.</text>
</comment>
<feature type="compositionally biased region" description="Basic and acidic residues" evidence="7">
    <location>
        <begin position="90"/>
        <end position="126"/>
    </location>
</feature>